<dbReference type="PANTHER" id="PTHR43133:SF52">
    <property type="entry name" value="ECF RNA POLYMERASE SIGMA FACTOR SIGL"/>
    <property type="match status" value="1"/>
</dbReference>
<proteinExistence type="inferred from homology"/>
<evidence type="ECO:0000259" key="8">
    <source>
        <dbReference type="Pfam" id="PF08281"/>
    </source>
</evidence>
<dbReference type="RefSeq" id="WP_377943493.1">
    <property type="nucleotide sequence ID" value="NZ_JBHUCX010000031.1"/>
</dbReference>
<dbReference type="Pfam" id="PF08281">
    <property type="entry name" value="Sigma70_r4_2"/>
    <property type="match status" value="1"/>
</dbReference>
<feature type="domain" description="RNA polymerase sigma-70 region 2" evidence="7">
    <location>
        <begin position="8"/>
        <end position="73"/>
    </location>
</feature>
<dbReference type="InterPro" id="IPR000838">
    <property type="entry name" value="RNA_pol_sigma70_ECF_CS"/>
</dbReference>
<dbReference type="NCBIfam" id="TIGR02937">
    <property type="entry name" value="sigma70-ECF"/>
    <property type="match status" value="1"/>
</dbReference>
<keyword evidence="5 6" id="KW-0804">Transcription</keyword>
<dbReference type="Gene3D" id="1.10.1740.10">
    <property type="match status" value="1"/>
</dbReference>
<comment type="caution">
    <text evidence="9">The sequence shown here is derived from an EMBL/GenBank/DDBJ whole genome shotgun (WGS) entry which is preliminary data.</text>
</comment>
<accession>A0ABW4JKQ3</accession>
<gene>
    <name evidence="9" type="ORF">ACFSB2_12975</name>
</gene>
<organism evidence="9 10">
    <name type="scientific">Alicyclobacillus fodiniaquatilis</name>
    <dbReference type="NCBI Taxonomy" id="1661150"/>
    <lineage>
        <taxon>Bacteria</taxon>
        <taxon>Bacillati</taxon>
        <taxon>Bacillota</taxon>
        <taxon>Bacilli</taxon>
        <taxon>Bacillales</taxon>
        <taxon>Alicyclobacillaceae</taxon>
        <taxon>Alicyclobacillus</taxon>
    </lineage>
</organism>
<keyword evidence="10" id="KW-1185">Reference proteome</keyword>
<dbReference type="InterPro" id="IPR007627">
    <property type="entry name" value="RNA_pol_sigma70_r2"/>
</dbReference>
<keyword evidence="2 6" id="KW-0805">Transcription regulation</keyword>
<evidence type="ECO:0000313" key="10">
    <source>
        <dbReference type="Proteomes" id="UP001597079"/>
    </source>
</evidence>
<reference evidence="10" key="1">
    <citation type="journal article" date="2019" name="Int. J. Syst. Evol. Microbiol.">
        <title>The Global Catalogue of Microorganisms (GCM) 10K type strain sequencing project: providing services to taxonomists for standard genome sequencing and annotation.</title>
        <authorList>
            <consortium name="The Broad Institute Genomics Platform"/>
            <consortium name="The Broad Institute Genome Sequencing Center for Infectious Disease"/>
            <person name="Wu L."/>
            <person name="Ma J."/>
        </authorList>
    </citation>
    <scope>NUCLEOTIDE SEQUENCE [LARGE SCALE GENOMIC DNA]</scope>
    <source>
        <strain evidence="10">CGMCC 1.12286</strain>
    </source>
</reference>
<feature type="domain" description="RNA polymerase sigma factor 70 region 4 type 2" evidence="8">
    <location>
        <begin position="103"/>
        <end position="153"/>
    </location>
</feature>
<dbReference type="InterPro" id="IPR039425">
    <property type="entry name" value="RNA_pol_sigma-70-like"/>
</dbReference>
<evidence type="ECO:0000256" key="6">
    <source>
        <dbReference type="RuleBase" id="RU000716"/>
    </source>
</evidence>
<dbReference type="InterPro" id="IPR036388">
    <property type="entry name" value="WH-like_DNA-bd_sf"/>
</dbReference>
<dbReference type="SUPFAM" id="SSF88946">
    <property type="entry name" value="Sigma2 domain of RNA polymerase sigma factors"/>
    <property type="match status" value="1"/>
</dbReference>
<dbReference type="PROSITE" id="PS01063">
    <property type="entry name" value="SIGMA70_ECF"/>
    <property type="match status" value="1"/>
</dbReference>
<dbReference type="Proteomes" id="UP001597079">
    <property type="component" value="Unassembled WGS sequence"/>
</dbReference>
<dbReference type="InterPro" id="IPR013325">
    <property type="entry name" value="RNA_pol_sigma_r2"/>
</dbReference>
<dbReference type="PANTHER" id="PTHR43133">
    <property type="entry name" value="RNA POLYMERASE ECF-TYPE SIGMA FACTO"/>
    <property type="match status" value="1"/>
</dbReference>
<dbReference type="InterPro" id="IPR013249">
    <property type="entry name" value="RNA_pol_sigma70_r4_t2"/>
</dbReference>
<dbReference type="InterPro" id="IPR014284">
    <property type="entry name" value="RNA_pol_sigma-70_dom"/>
</dbReference>
<dbReference type="SUPFAM" id="SSF88659">
    <property type="entry name" value="Sigma3 and sigma4 domains of RNA polymerase sigma factors"/>
    <property type="match status" value="1"/>
</dbReference>
<sequence>MELIEEWYRQYGLDVFNYLVYRMGTRDVDDLVQETFIRALQGVHHFSGDASPKTWLISIARNVANGFYRKKHRSISSEPLFDMVSTELPIEKLIDSMDAKRVVERGLGTLRPAYADVVILRGVLDLSVSEAAGALGWSESKVRVTWHRALKKLRVFLESEGTWDVSIRE</sequence>
<protein>
    <recommendedName>
        <fullName evidence="6">RNA polymerase sigma factor</fullName>
    </recommendedName>
</protein>
<evidence type="ECO:0000256" key="3">
    <source>
        <dbReference type="ARBA" id="ARBA00023082"/>
    </source>
</evidence>
<evidence type="ECO:0000259" key="7">
    <source>
        <dbReference type="Pfam" id="PF04542"/>
    </source>
</evidence>
<evidence type="ECO:0000256" key="5">
    <source>
        <dbReference type="ARBA" id="ARBA00023163"/>
    </source>
</evidence>
<dbReference type="EMBL" id="JBHUCX010000031">
    <property type="protein sequence ID" value="MFD1675608.1"/>
    <property type="molecule type" value="Genomic_DNA"/>
</dbReference>
<evidence type="ECO:0000313" key="9">
    <source>
        <dbReference type="EMBL" id="MFD1675608.1"/>
    </source>
</evidence>
<evidence type="ECO:0000256" key="1">
    <source>
        <dbReference type="ARBA" id="ARBA00010641"/>
    </source>
</evidence>
<dbReference type="Gene3D" id="1.10.10.10">
    <property type="entry name" value="Winged helix-like DNA-binding domain superfamily/Winged helix DNA-binding domain"/>
    <property type="match status" value="1"/>
</dbReference>
<name>A0ABW4JKQ3_9BACL</name>
<dbReference type="InterPro" id="IPR013324">
    <property type="entry name" value="RNA_pol_sigma_r3/r4-like"/>
</dbReference>
<keyword evidence="3 6" id="KW-0731">Sigma factor</keyword>
<evidence type="ECO:0000256" key="2">
    <source>
        <dbReference type="ARBA" id="ARBA00023015"/>
    </source>
</evidence>
<dbReference type="Pfam" id="PF04542">
    <property type="entry name" value="Sigma70_r2"/>
    <property type="match status" value="1"/>
</dbReference>
<keyword evidence="4 6" id="KW-0238">DNA-binding</keyword>
<comment type="similarity">
    <text evidence="1 6">Belongs to the sigma-70 factor family. ECF subfamily.</text>
</comment>
<evidence type="ECO:0000256" key="4">
    <source>
        <dbReference type="ARBA" id="ARBA00023125"/>
    </source>
</evidence>
<dbReference type="CDD" id="cd06171">
    <property type="entry name" value="Sigma70_r4"/>
    <property type="match status" value="1"/>
</dbReference>